<proteinExistence type="predicted"/>
<dbReference type="OrthoDB" id="5429716at2759"/>
<protein>
    <submittedName>
        <fullName evidence="2">Uncharacterized protein</fullName>
    </submittedName>
</protein>
<organism evidence="2 3">
    <name type="scientific">[Torrubiella] hemipterigena</name>
    <dbReference type="NCBI Taxonomy" id="1531966"/>
    <lineage>
        <taxon>Eukaryota</taxon>
        <taxon>Fungi</taxon>
        <taxon>Dikarya</taxon>
        <taxon>Ascomycota</taxon>
        <taxon>Pezizomycotina</taxon>
        <taxon>Sordariomycetes</taxon>
        <taxon>Hypocreomycetidae</taxon>
        <taxon>Hypocreales</taxon>
        <taxon>Clavicipitaceae</taxon>
        <taxon>Clavicipitaceae incertae sedis</taxon>
        <taxon>'Torrubiella' clade</taxon>
    </lineage>
</organism>
<feature type="region of interest" description="Disordered" evidence="1">
    <location>
        <begin position="253"/>
        <end position="280"/>
    </location>
</feature>
<reference evidence="2 3" key="1">
    <citation type="journal article" date="2015" name="Genome Announc.">
        <title>Draft Genome Sequence and Gene Annotation of the Entomopathogenic Fungus Verticillium hemipterigenum.</title>
        <authorList>
            <person name="Horn F."/>
            <person name="Habel A."/>
            <person name="Scharf D.H."/>
            <person name="Dworschak J."/>
            <person name="Brakhage A.A."/>
            <person name="Guthke R."/>
            <person name="Hertweck C."/>
            <person name="Linde J."/>
        </authorList>
    </citation>
    <scope>NUCLEOTIDE SEQUENCE [LARGE SCALE GENOMIC DNA]</scope>
</reference>
<dbReference type="AlphaFoldDB" id="A0A0A1T5I6"/>
<dbReference type="HOGENOM" id="CLU_059039_1_0_1"/>
<name>A0A0A1T5I6_9HYPO</name>
<gene>
    <name evidence="2" type="ORF">VHEMI05877</name>
</gene>
<keyword evidence="3" id="KW-1185">Reference proteome</keyword>
<accession>A0A0A1T5I6</accession>
<dbReference type="Proteomes" id="UP000039046">
    <property type="component" value="Unassembled WGS sequence"/>
</dbReference>
<sequence length="305" mass="32054">MPTKSVFGIETWVNVGPLTTTFTAPATCATPQPAVVGLVKDVPPEFNVAGDAFEISCNYSARDGCLPLPNERAELIKNEVGLAPISPYYSPAYDCPSGWTTVGAKAASTPGSGAFTSDGFGYFDNGGEPTSTLAFWNAKVDFLLGPDETMVICCPSGYRPAATAGRCLSTMGPLSSYSYSTACDYSWGGTSLGTLTAVGPSSTETITATILTMLKTTEVPISELVTATKRLDYVVRDAYPMLYLIHAKGDSTKDGGNKNGGNKDSGNKQDSSKKGHAPVDKPNKWMFMGMPFLVAGLGAFAAMHI</sequence>
<evidence type="ECO:0000256" key="1">
    <source>
        <dbReference type="SAM" id="MobiDB-lite"/>
    </source>
</evidence>
<evidence type="ECO:0000313" key="3">
    <source>
        <dbReference type="Proteomes" id="UP000039046"/>
    </source>
</evidence>
<feature type="compositionally biased region" description="Basic and acidic residues" evidence="1">
    <location>
        <begin position="265"/>
        <end position="280"/>
    </location>
</feature>
<dbReference type="EMBL" id="CDHN01000003">
    <property type="protein sequence ID" value="CEJ90069.1"/>
    <property type="molecule type" value="Genomic_DNA"/>
</dbReference>
<evidence type="ECO:0000313" key="2">
    <source>
        <dbReference type="EMBL" id="CEJ90069.1"/>
    </source>
</evidence>